<name>A0A654TZ41_MYCTX</name>
<evidence type="ECO:0000313" key="2">
    <source>
        <dbReference type="EMBL" id="CFR68371.1"/>
    </source>
</evidence>
<organism evidence="2 3">
    <name type="scientific">Mycobacterium tuberculosis</name>
    <dbReference type="NCBI Taxonomy" id="1773"/>
    <lineage>
        <taxon>Bacteria</taxon>
        <taxon>Bacillati</taxon>
        <taxon>Actinomycetota</taxon>
        <taxon>Actinomycetes</taxon>
        <taxon>Mycobacteriales</taxon>
        <taxon>Mycobacteriaceae</taxon>
        <taxon>Mycobacterium</taxon>
        <taxon>Mycobacterium tuberculosis complex</taxon>
    </lineage>
</organism>
<accession>A0A654TZ41</accession>
<reference evidence="2 3" key="1">
    <citation type="submission" date="2015-03" db="EMBL/GenBank/DDBJ databases">
        <authorList>
            <consortium name="Pathogen Informatics"/>
        </authorList>
    </citation>
    <scope>NUCLEOTIDE SEQUENCE [LARGE SCALE GENOMIC DNA]</scope>
    <source>
        <strain evidence="2 3">C09601061</strain>
    </source>
</reference>
<gene>
    <name evidence="2" type="ORF">ERS007657_00643</name>
</gene>
<sequence length="245" mass="27366">MIAHRGLAYPGQQRLCLTGLQQVHTDSCVIIRVRDQIDNFLLRRPSGLARLGLQEVHEELAVLDDQVAIAADDCSSLDDGTLRPVGLRRASFGECRFDVRGRADRNRSQRLAGEDLVDRPGRTCGDVLDRGQVTQAIENLGRGCRHIVTSFEEMRVSRAQSIGLRLVTKGILDECRVLLVQVASIRVVGPSRARRSAYALAERDPPARGLPNLSRRPKRRNQIRFRQSLGIPARYHEEPASRCSC</sequence>
<feature type="region of interest" description="Disordered" evidence="1">
    <location>
        <begin position="196"/>
        <end position="217"/>
    </location>
</feature>
<evidence type="ECO:0000256" key="1">
    <source>
        <dbReference type="SAM" id="MobiDB-lite"/>
    </source>
</evidence>
<evidence type="ECO:0000313" key="3">
    <source>
        <dbReference type="Proteomes" id="UP000046680"/>
    </source>
</evidence>
<dbReference type="EMBL" id="CGCX01000148">
    <property type="protein sequence ID" value="CFR68371.1"/>
    <property type="molecule type" value="Genomic_DNA"/>
</dbReference>
<dbReference type="Proteomes" id="UP000046680">
    <property type="component" value="Unassembled WGS sequence"/>
</dbReference>
<protein>
    <submittedName>
        <fullName evidence="2">Uncharacterized protein</fullName>
    </submittedName>
</protein>
<dbReference type="AlphaFoldDB" id="A0A654TZ41"/>
<proteinExistence type="predicted"/>